<proteinExistence type="predicted"/>
<feature type="domain" description="Hydantoinase A/oxoprolinase" evidence="1">
    <location>
        <begin position="192"/>
        <end position="467"/>
    </location>
</feature>
<evidence type="ECO:0000259" key="2">
    <source>
        <dbReference type="Pfam" id="PF05378"/>
    </source>
</evidence>
<dbReference type="PANTHER" id="PTHR11365:SF23">
    <property type="entry name" value="HYPOTHETICAL 5-OXOPROLINASE (EUROFUNG)-RELATED"/>
    <property type="match status" value="1"/>
</dbReference>
<comment type="caution">
    <text evidence="3">The sequence shown here is derived from an EMBL/GenBank/DDBJ whole genome shotgun (WGS) entry which is preliminary data.</text>
</comment>
<dbReference type="Pfam" id="PF05378">
    <property type="entry name" value="Hydant_A_N"/>
    <property type="match status" value="1"/>
</dbReference>
<name>A0A495V4R0_9GAMM</name>
<feature type="domain" description="Hydantoinase/oxoprolinase N-terminal" evidence="2">
    <location>
        <begin position="4"/>
        <end position="169"/>
    </location>
</feature>
<dbReference type="InterPro" id="IPR045079">
    <property type="entry name" value="Oxoprolinase-like"/>
</dbReference>
<dbReference type="OrthoDB" id="9768323at2"/>
<dbReference type="SUPFAM" id="SSF53067">
    <property type="entry name" value="Actin-like ATPase domain"/>
    <property type="match status" value="1"/>
</dbReference>
<dbReference type="Pfam" id="PF01968">
    <property type="entry name" value="Hydantoinase_A"/>
    <property type="match status" value="1"/>
</dbReference>
<dbReference type="GO" id="GO:0005829">
    <property type="term" value="C:cytosol"/>
    <property type="evidence" value="ECO:0007669"/>
    <property type="project" value="TreeGrafter"/>
</dbReference>
<evidence type="ECO:0000259" key="1">
    <source>
        <dbReference type="Pfam" id="PF01968"/>
    </source>
</evidence>
<organism evidence="3 4">
    <name type="scientific">Thiocapsa rosea</name>
    <dbReference type="NCBI Taxonomy" id="69360"/>
    <lineage>
        <taxon>Bacteria</taxon>
        <taxon>Pseudomonadati</taxon>
        <taxon>Pseudomonadota</taxon>
        <taxon>Gammaproteobacteria</taxon>
        <taxon>Chromatiales</taxon>
        <taxon>Chromatiaceae</taxon>
        <taxon>Thiocapsa</taxon>
    </lineage>
</organism>
<dbReference type="RefSeq" id="WP_120796841.1">
    <property type="nucleotide sequence ID" value="NZ_RBXL01000001.1"/>
</dbReference>
<dbReference type="GO" id="GO:0017168">
    <property type="term" value="F:5-oxoprolinase (ATP-hydrolyzing) activity"/>
    <property type="evidence" value="ECO:0007669"/>
    <property type="project" value="TreeGrafter"/>
</dbReference>
<dbReference type="PANTHER" id="PTHR11365">
    <property type="entry name" value="5-OXOPROLINASE RELATED"/>
    <property type="match status" value="1"/>
</dbReference>
<dbReference type="GO" id="GO:0006749">
    <property type="term" value="P:glutathione metabolic process"/>
    <property type="evidence" value="ECO:0007669"/>
    <property type="project" value="TreeGrafter"/>
</dbReference>
<keyword evidence="4" id="KW-1185">Reference proteome</keyword>
<dbReference type="Proteomes" id="UP000274556">
    <property type="component" value="Unassembled WGS sequence"/>
</dbReference>
<dbReference type="InterPro" id="IPR043129">
    <property type="entry name" value="ATPase_NBD"/>
</dbReference>
<evidence type="ECO:0000313" key="3">
    <source>
        <dbReference type="EMBL" id="RKT44396.1"/>
    </source>
</evidence>
<evidence type="ECO:0000313" key="4">
    <source>
        <dbReference type="Proteomes" id="UP000274556"/>
    </source>
</evidence>
<dbReference type="AlphaFoldDB" id="A0A495V4R0"/>
<dbReference type="InterPro" id="IPR008040">
    <property type="entry name" value="Hydant_A_N"/>
</dbReference>
<protein>
    <submittedName>
        <fullName evidence="3">N-methylhydantoinase A</fullName>
    </submittedName>
</protein>
<gene>
    <name evidence="3" type="ORF">BDD21_1778</name>
</gene>
<sequence>MIIVGIDTGGTFTDLVLWRDGSVRTHKVLSTPASPEQAILRGIAELGLDPVGLHVVHGSTVATNAVLEGKGVRTLYVANRGLGDLLTIGRQARPDLYDLQPPARLPPVPPELCVETGGRLGADGHWVEPLTAVDLDALKATVVRLAPESVAINLLFSYLNDSAERALEDAMPAGLFVARSSEVLPLVGEYERGIATWINARIGPIVARYIGRLADGLSGARVSVMQSSGEAVTASQAARHTARLLLSGPAGGLAGAAFAAAHTGGARLLTFDMGGTSTDVAVVDGEPRLTTDGRIAGFPVALPMVDMHTIGAGGGSIARLDAGGMLLVGPESAGADPGPACYDRGGREATVTDANLVLGRLDPNGFLGGRMRLNPDAARAALARLAHAMGLSIEEAALGVIRLADEHMARALRVISVQRGLDPRGFILTSFGGAGGLHVCALAEALGMTRALVPVHAGVLSALGMVVTPAGRTLTRTRIGLLVETCDAEIEEALVALAETGIAELEQEGFARADLRVERSLDLRYRGQSHTLNLRWDGVADTIAAFHGQHRERYGHRLDLPVELVNLRVRVRGPTPNLALPPIGASLRRSPTGSATAYGCPTPVACWTREDLGAGHRLVGPAIIADALATTWLAAGWRADLDAVGNLMLQRAVGIKP</sequence>
<accession>A0A495V4R0</accession>
<reference evidence="3 4" key="1">
    <citation type="submission" date="2018-10" db="EMBL/GenBank/DDBJ databases">
        <title>Genomic Encyclopedia of Archaeal and Bacterial Type Strains, Phase II (KMG-II): from individual species to whole genera.</title>
        <authorList>
            <person name="Goeker M."/>
        </authorList>
    </citation>
    <scope>NUCLEOTIDE SEQUENCE [LARGE SCALE GENOMIC DNA]</scope>
    <source>
        <strain evidence="3 4">DSM 235</strain>
    </source>
</reference>
<dbReference type="InterPro" id="IPR002821">
    <property type="entry name" value="Hydantoinase_A"/>
</dbReference>
<dbReference type="EMBL" id="RBXL01000001">
    <property type="protein sequence ID" value="RKT44396.1"/>
    <property type="molecule type" value="Genomic_DNA"/>
</dbReference>